<evidence type="ECO:0000313" key="1">
    <source>
        <dbReference type="EMBL" id="AAA17542.1"/>
    </source>
</evidence>
<accession>Q62199</accession>
<dbReference type="EMBL" id="L24160">
    <property type="protein sequence ID" value="AAA17542.1"/>
    <property type="molecule type" value="Unassigned_DNA"/>
</dbReference>
<feature type="non-terminal residue" evidence="1">
    <location>
        <position position="1"/>
    </location>
</feature>
<organism evidence="1">
    <name type="scientific">Mus musculus</name>
    <name type="common">Mouse</name>
    <dbReference type="NCBI Taxonomy" id="10090"/>
    <lineage>
        <taxon>Eukaryota</taxon>
        <taxon>Metazoa</taxon>
        <taxon>Chordata</taxon>
        <taxon>Craniata</taxon>
        <taxon>Vertebrata</taxon>
        <taxon>Euteleostomi</taxon>
        <taxon>Mammalia</taxon>
        <taxon>Eutheria</taxon>
        <taxon>Euarchontoglires</taxon>
        <taxon>Glires</taxon>
        <taxon>Rodentia</taxon>
        <taxon>Myomorpha</taxon>
        <taxon>Muroidea</taxon>
        <taxon>Muridae</taxon>
        <taxon>Murinae</taxon>
        <taxon>Mus</taxon>
        <taxon>Mus</taxon>
    </lineage>
</organism>
<dbReference type="AlphaFoldDB" id="Q62199"/>
<gene>
    <name evidence="1" type="primary">BCRABL</name>
</gene>
<proteinExistence type="predicted"/>
<reference evidence="1" key="1">
    <citation type="journal article" date="1994" name="J. Biol. Chem.">
        <title>Structural alterations in the carboxyl-terminal domain of the BCRABL gene product activate its fibroblastic transforming potential.</title>
        <authorList>
            <person name="Shore S.K."/>
            <person name="La Cava M."/>
            <person name="Yendapalli S."/>
            <person name="Reddy E.P."/>
        </authorList>
    </citation>
    <scope>NUCLEOTIDE SEQUENCE</scope>
</reference>
<sequence length="39" mass="4462">NNQHKIKLKGLKKHRVKFMTYKTDLLLALNIAKNQAGGK</sequence>
<name>Q62199_MOUSE</name>
<protein>
    <submittedName>
        <fullName evidence="1">BCRABL protein</fullName>
    </submittedName>
</protein>